<dbReference type="EMBL" id="BOQE01000001">
    <property type="protein sequence ID" value="GIM45880.1"/>
    <property type="molecule type" value="Genomic_DNA"/>
</dbReference>
<proteinExistence type="predicted"/>
<evidence type="ECO:0000313" key="1">
    <source>
        <dbReference type="EMBL" id="GIM45880.1"/>
    </source>
</evidence>
<sequence length="85" mass="9206">MKVAVEANLSPVREYLSRQGYQVDTLDANQLENLGETQANYSAVVISGADQNLTGIQNVVVNCPIINAHGMTPEEIHQRIQAAGK</sequence>
<evidence type="ECO:0008006" key="3">
    <source>
        <dbReference type="Google" id="ProtNLM"/>
    </source>
</evidence>
<dbReference type="RefSeq" id="WP_282199042.1">
    <property type="nucleotide sequence ID" value="NZ_BOQE01000001.1"/>
</dbReference>
<evidence type="ECO:0000313" key="2">
    <source>
        <dbReference type="Proteomes" id="UP001057291"/>
    </source>
</evidence>
<accession>A0AAV4LDI2</accession>
<dbReference type="AlphaFoldDB" id="A0AAV4LDI2"/>
<dbReference type="InterPro" id="IPR005370">
    <property type="entry name" value="UPF0180"/>
</dbReference>
<name>A0AAV4LDI2_9BACL</name>
<keyword evidence="2" id="KW-1185">Reference proteome</keyword>
<organism evidence="1 2">
    <name type="scientific">Collibacillus ludicampi</name>
    <dbReference type="NCBI Taxonomy" id="2771369"/>
    <lineage>
        <taxon>Bacteria</taxon>
        <taxon>Bacillati</taxon>
        <taxon>Bacillota</taxon>
        <taxon>Bacilli</taxon>
        <taxon>Bacillales</taxon>
        <taxon>Alicyclobacillaceae</taxon>
        <taxon>Collibacillus</taxon>
    </lineage>
</organism>
<dbReference type="Proteomes" id="UP001057291">
    <property type="component" value="Unassembled WGS sequence"/>
</dbReference>
<comment type="caution">
    <text evidence="1">The sequence shown here is derived from an EMBL/GenBank/DDBJ whole genome shotgun (WGS) entry which is preliminary data.</text>
</comment>
<gene>
    <name evidence="1" type="ORF">DNHGIG_14290</name>
</gene>
<reference evidence="1" key="1">
    <citation type="journal article" date="2023" name="Int. J. Syst. Evol. Microbiol.">
        <title>Collibacillus ludicampi gen. nov., sp. nov., a new soil bacterium of the family Alicyclobacillaceae.</title>
        <authorList>
            <person name="Jojima T."/>
            <person name="Ioku Y."/>
            <person name="Fukuta Y."/>
            <person name="Shirasaka N."/>
            <person name="Matsumura Y."/>
            <person name="Mori M."/>
        </authorList>
    </citation>
    <scope>NUCLEOTIDE SEQUENCE</scope>
    <source>
        <strain evidence="1">TP075</strain>
    </source>
</reference>
<dbReference type="Pfam" id="PF03698">
    <property type="entry name" value="UPF0180"/>
    <property type="match status" value="1"/>
</dbReference>
<protein>
    <recommendedName>
        <fullName evidence="3">YkuS family protein</fullName>
    </recommendedName>
</protein>